<comment type="caution">
    <text evidence="3">The sequence shown here is derived from an EMBL/GenBank/DDBJ whole genome shotgun (WGS) entry which is preliminary data.</text>
</comment>
<feature type="compositionally biased region" description="Gly residues" evidence="1">
    <location>
        <begin position="141"/>
        <end position="168"/>
    </location>
</feature>
<evidence type="ECO:0000256" key="2">
    <source>
        <dbReference type="SAM" id="SignalP"/>
    </source>
</evidence>
<feature type="chain" id="PRO_5045284226" evidence="2">
    <location>
        <begin position="29"/>
        <end position="324"/>
    </location>
</feature>
<gene>
    <name evidence="3" type="ORF">Tco_1113604</name>
</gene>
<evidence type="ECO:0000313" key="3">
    <source>
        <dbReference type="EMBL" id="GJU03266.1"/>
    </source>
</evidence>
<keyword evidence="4" id="KW-1185">Reference proteome</keyword>
<feature type="region of interest" description="Disordered" evidence="1">
    <location>
        <begin position="138"/>
        <end position="168"/>
    </location>
</feature>
<sequence length="324" mass="33851">MVKITSLLPISLIYSLIMSQSFLALAHGVNEHALISRDTKLDHPRCFHTRKVHIAVQIEKARVPLIVPANAKPKQQKKKKKKSFAVRTRASSRVLALLVLFLCSADREDERILGFRSPVLHHKYLFHTRKTHIAFEIKRGGSSGSGSGGSGGGGGGGAGAGGGGGGGAGASGGGGGASVVGLREQALVGVAAREQALVVVGAQEVVGVGAEAVVWPPLRLGVTLVPVVVLVEILISLDDIWQVDGSPRGKSDKCLEVKIQRISLTGFPAQSVGSSNTDVLDSPCLLVLITGTSQSRQHGKSESDSYYLSDLVVNSFTGPKSISS</sequence>
<organism evidence="3 4">
    <name type="scientific">Tanacetum coccineum</name>
    <dbReference type="NCBI Taxonomy" id="301880"/>
    <lineage>
        <taxon>Eukaryota</taxon>
        <taxon>Viridiplantae</taxon>
        <taxon>Streptophyta</taxon>
        <taxon>Embryophyta</taxon>
        <taxon>Tracheophyta</taxon>
        <taxon>Spermatophyta</taxon>
        <taxon>Magnoliopsida</taxon>
        <taxon>eudicotyledons</taxon>
        <taxon>Gunneridae</taxon>
        <taxon>Pentapetalae</taxon>
        <taxon>asterids</taxon>
        <taxon>campanulids</taxon>
        <taxon>Asterales</taxon>
        <taxon>Asteraceae</taxon>
        <taxon>Asteroideae</taxon>
        <taxon>Anthemideae</taxon>
        <taxon>Anthemidinae</taxon>
        <taxon>Tanacetum</taxon>
    </lineage>
</organism>
<protein>
    <submittedName>
        <fullName evidence="3">Uncharacterized protein</fullName>
    </submittedName>
</protein>
<reference evidence="3" key="2">
    <citation type="submission" date="2022-01" db="EMBL/GenBank/DDBJ databases">
        <authorList>
            <person name="Yamashiro T."/>
            <person name="Shiraishi A."/>
            <person name="Satake H."/>
            <person name="Nakayama K."/>
        </authorList>
    </citation>
    <scope>NUCLEOTIDE SEQUENCE</scope>
</reference>
<evidence type="ECO:0000256" key="1">
    <source>
        <dbReference type="SAM" id="MobiDB-lite"/>
    </source>
</evidence>
<proteinExistence type="predicted"/>
<feature type="signal peptide" evidence="2">
    <location>
        <begin position="1"/>
        <end position="28"/>
    </location>
</feature>
<dbReference type="EMBL" id="BQNB010021135">
    <property type="protein sequence ID" value="GJU03266.1"/>
    <property type="molecule type" value="Genomic_DNA"/>
</dbReference>
<accession>A0ABQ5ISN0</accession>
<dbReference type="Proteomes" id="UP001151760">
    <property type="component" value="Unassembled WGS sequence"/>
</dbReference>
<evidence type="ECO:0000313" key="4">
    <source>
        <dbReference type="Proteomes" id="UP001151760"/>
    </source>
</evidence>
<name>A0ABQ5ISN0_9ASTR</name>
<keyword evidence="2" id="KW-0732">Signal</keyword>
<reference evidence="3" key="1">
    <citation type="journal article" date="2022" name="Int. J. Mol. Sci.">
        <title>Draft Genome of Tanacetum Coccineum: Genomic Comparison of Closely Related Tanacetum-Family Plants.</title>
        <authorList>
            <person name="Yamashiro T."/>
            <person name="Shiraishi A."/>
            <person name="Nakayama K."/>
            <person name="Satake H."/>
        </authorList>
    </citation>
    <scope>NUCLEOTIDE SEQUENCE</scope>
</reference>